<keyword evidence="11" id="KW-0575">Peroxidase</keyword>
<dbReference type="PANTHER" id="PTHR30600:SF14">
    <property type="entry name" value="CYTOCHROME C PEROXIDASE"/>
    <property type="match status" value="1"/>
</dbReference>
<dbReference type="InterPro" id="IPR036909">
    <property type="entry name" value="Cyt_c-like_dom_sf"/>
</dbReference>
<keyword evidence="5" id="KW-0574">Periplasm</keyword>
<sequence length="391" mass="43755">MTNRLKRGIVLTIVFVLTFCLSINLSRVLSTASNPSFDYVWDIPAWIPQPVIPIDNPMTEEKVKLGRHLFYEKRLSVNKEFSCASCHVQAFAFSDPKQVAVGATGEKHPRNSMTLANVAYNSVLTWAHPGMKMLEIQAIIPMFGEIPVEMGLTDKEKVLQMLREDINYQKMFADAFGKGNDKISLNNLTKALSSFQRSLISANSPYDNYRFGDKKNAISTAAKRGEKLFNSERLQCFQCHSGFNFSDSIKYKNLNNSDVEKINFHNTGLYNINEKGDYPINNTGVHGITKKPSDMGKFKVPTLRNIALTAPYMHDGSIATLSEVIEHYAAGGRTISDGEYAGIGSKNPLKSKLISGFQLTPREKKDLLDFLQSLTDESFIKNPAFSDPNQK</sequence>
<dbReference type="GO" id="GO:0020037">
    <property type="term" value="F:heme binding"/>
    <property type="evidence" value="ECO:0007669"/>
    <property type="project" value="InterPro"/>
</dbReference>
<dbReference type="PROSITE" id="PS51007">
    <property type="entry name" value="CYTC"/>
    <property type="match status" value="1"/>
</dbReference>
<comment type="cofactor">
    <cofactor evidence="8">
        <name>heme</name>
        <dbReference type="ChEBI" id="CHEBI:30413"/>
    </cofactor>
    <text evidence="8">Binds 2 heme groups.</text>
</comment>
<protein>
    <submittedName>
        <fullName evidence="11">Di-heme cytochrome c peroxidase</fullName>
    </submittedName>
</protein>
<dbReference type="EMBL" id="AP018227">
    <property type="protein sequence ID" value="BAY81617.1"/>
    <property type="molecule type" value="Genomic_DNA"/>
</dbReference>
<comment type="subcellular location">
    <subcellularLocation>
        <location evidence="1">Periplasm</location>
    </subcellularLocation>
</comment>
<dbReference type="InterPro" id="IPR009056">
    <property type="entry name" value="Cyt_c-like_dom"/>
</dbReference>
<feature type="binding site" description="covalent" evidence="8">
    <location>
        <position position="86"/>
    </location>
    <ligand>
        <name>heme c</name>
        <dbReference type="ChEBI" id="CHEBI:61717"/>
        <label>1</label>
    </ligand>
</feature>
<dbReference type="Proteomes" id="UP000218418">
    <property type="component" value="Chromosome"/>
</dbReference>
<keyword evidence="2 8" id="KW-0349">Heme</keyword>
<feature type="binding site" description="covalent" evidence="8">
    <location>
        <position position="236"/>
    </location>
    <ligand>
        <name>heme c</name>
        <dbReference type="ChEBI" id="CHEBI:61717"/>
        <label>2</label>
    </ligand>
</feature>
<dbReference type="NCBIfam" id="TIGR04039">
    <property type="entry name" value="MXAN_0977_Heme2"/>
    <property type="match status" value="1"/>
</dbReference>
<evidence type="ECO:0000256" key="8">
    <source>
        <dbReference type="PIRSR" id="PIRSR000294-1"/>
    </source>
</evidence>
<keyword evidence="6" id="KW-0560">Oxidoreductase</keyword>
<dbReference type="GO" id="GO:0004130">
    <property type="term" value="F:cytochrome-c peroxidase activity"/>
    <property type="evidence" value="ECO:0007669"/>
    <property type="project" value="TreeGrafter"/>
</dbReference>
<comment type="PTM">
    <text evidence="8">Binds 2 heme groups per subunit.</text>
</comment>
<feature type="binding site" description="covalent" evidence="8">
    <location>
        <position position="239"/>
    </location>
    <ligand>
        <name>heme c</name>
        <dbReference type="ChEBI" id="CHEBI:61717"/>
        <label>2</label>
    </ligand>
</feature>
<dbReference type="GO" id="GO:0046872">
    <property type="term" value="F:metal ion binding"/>
    <property type="evidence" value="ECO:0007669"/>
    <property type="project" value="UniProtKB-KW"/>
</dbReference>
<dbReference type="PANTHER" id="PTHR30600">
    <property type="entry name" value="CYTOCHROME C PEROXIDASE-RELATED"/>
    <property type="match status" value="1"/>
</dbReference>
<keyword evidence="3 9" id="KW-0479">Metal-binding</keyword>
<dbReference type="InterPro" id="IPR026259">
    <property type="entry name" value="MauG/Cytc_peroxidase"/>
</dbReference>
<dbReference type="Pfam" id="PF03150">
    <property type="entry name" value="CCP_MauG"/>
    <property type="match status" value="1"/>
</dbReference>
<keyword evidence="7 9" id="KW-0408">Iron</keyword>
<dbReference type="InterPro" id="IPR051395">
    <property type="entry name" value="Cytochrome_c_Peroxidase/MauG"/>
</dbReference>
<proteinExistence type="predicted"/>
<evidence type="ECO:0000313" key="12">
    <source>
        <dbReference type="Proteomes" id="UP000218418"/>
    </source>
</evidence>
<evidence type="ECO:0000256" key="1">
    <source>
        <dbReference type="ARBA" id="ARBA00004418"/>
    </source>
</evidence>
<dbReference type="Gene3D" id="1.10.760.10">
    <property type="entry name" value="Cytochrome c-like domain"/>
    <property type="match status" value="2"/>
</dbReference>
<dbReference type="InterPro" id="IPR023929">
    <property type="entry name" value="MbnH-like"/>
</dbReference>
<keyword evidence="12" id="KW-1185">Reference proteome</keyword>
<evidence type="ECO:0000256" key="2">
    <source>
        <dbReference type="ARBA" id="ARBA00022617"/>
    </source>
</evidence>
<gene>
    <name evidence="11" type="ORF">NIES267_10940</name>
</gene>
<dbReference type="PIRSF" id="PIRSF000294">
    <property type="entry name" value="Cytochrome-c_peroxidase"/>
    <property type="match status" value="1"/>
</dbReference>
<evidence type="ECO:0000256" key="6">
    <source>
        <dbReference type="ARBA" id="ARBA00023002"/>
    </source>
</evidence>
<accession>A0A1Z4LK54</accession>
<feature type="domain" description="Cytochrome c" evidence="10">
    <location>
        <begin position="220"/>
        <end position="375"/>
    </location>
</feature>
<organism evidence="11 12">
    <name type="scientific">Calothrix parasitica NIES-267</name>
    <dbReference type="NCBI Taxonomy" id="1973488"/>
    <lineage>
        <taxon>Bacteria</taxon>
        <taxon>Bacillati</taxon>
        <taxon>Cyanobacteriota</taxon>
        <taxon>Cyanophyceae</taxon>
        <taxon>Nostocales</taxon>
        <taxon>Calotrichaceae</taxon>
        <taxon>Calothrix</taxon>
    </lineage>
</organism>
<evidence type="ECO:0000259" key="10">
    <source>
        <dbReference type="PROSITE" id="PS51007"/>
    </source>
</evidence>
<keyword evidence="4" id="KW-0732">Signal</keyword>
<evidence type="ECO:0000256" key="9">
    <source>
        <dbReference type="PIRSR" id="PIRSR000294-2"/>
    </source>
</evidence>
<feature type="binding site" description="covalent" evidence="8">
    <location>
        <position position="83"/>
    </location>
    <ligand>
        <name>heme c</name>
        <dbReference type="ChEBI" id="CHEBI:61717"/>
        <label>1</label>
    </ligand>
</feature>
<name>A0A1Z4LK54_9CYAN</name>
<dbReference type="AlphaFoldDB" id="A0A1Z4LK54"/>
<evidence type="ECO:0000256" key="5">
    <source>
        <dbReference type="ARBA" id="ARBA00022764"/>
    </source>
</evidence>
<dbReference type="GO" id="GO:0042597">
    <property type="term" value="C:periplasmic space"/>
    <property type="evidence" value="ECO:0007669"/>
    <property type="project" value="UniProtKB-SubCell"/>
</dbReference>
<dbReference type="GO" id="GO:0009055">
    <property type="term" value="F:electron transfer activity"/>
    <property type="evidence" value="ECO:0007669"/>
    <property type="project" value="InterPro"/>
</dbReference>
<dbReference type="SUPFAM" id="SSF46626">
    <property type="entry name" value="Cytochrome c"/>
    <property type="match status" value="2"/>
</dbReference>
<reference evidence="11 12" key="1">
    <citation type="submission" date="2017-06" db="EMBL/GenBank/DDBJ databases">
        <title>Genome sequencing of cyanobaciteial culture collection at National Institute for Environmental Studies (NIES).</title>
        <authorList>
            <person name="Hirose Y."/>
            <person name="Shimura Y."/>
            <person name="Fujisawa T."/>
            <person name="Nakamura Y."/>
            <person name="Kawachi M."/>
        </authorList>
    </citation>
    <scope>NUCLEOTIDE SEQUENCE [LARGE SCALE GENOMIC DNA]</scope>
    <source>
        <strain evidence="11 12">NIES-267</strain>
    </source>
</reference>
<evidence type="ECO:0000313" key="11">
    <source>
        <dbReference type="EMBL" id="BAY81617.1"/>
    </source>
</evidence>
<dbReference type="InterPro" id="IPR004852">
    <property type="entry name" value="Di-haem_cyt_c_peroxidsae"/>
</dbReference>
<evidence type="ECO:0000256" key="3">
    <source>
        <dbReference type="ARBA" id="ARBA00022723"/>
    </source>
</evidence>
<feature type="binding site" description="axial binding residue" evidence="9">
    <location>
        <position position="87"/>
    </location>
    <ligand>
        <name>heme c</name>
        <dbReference type="ChEBI" id="CHEBI:61717"/>
        <label>1</label>
    </ligand>
    <ligandPart>
        <name>Fe</name>
        <dbReference type="ChEBI" id="CHEBI:18248"/>
    </ligandPart>
</feature>
<evidence type="ECO:0000256" key="4">
    <source>
        <dbReference type="ARBA" id="ARBA00022729"/>
    </source>
</evidence>
<feature type="binding site" description="axial binding residue" evidence="9">
    <location>
        <position position="240"/>
    </location>
    <ligand>
        <name>heme c</name>
        <dbReference type="ChEBI" id="CHEBI:61717"/>
        <label>2</label>
    </ligand>
    <ligandPart>
        <name>Fe</name>
        <dbReference type="ChEBI" id="CHEBI:18248"/>
    </ligandPart>
</feature>
<dbReference type="OrthoDB" id="9772811at2"/>
<evidence type="ECO:0000256" key="7">
    <source>
        <dbReference type="ARBA" id="ARBA00023004"/>
    </source>
</evidence>